<organism evidence="4 5">
    <name type="scientific">Mycetohabitans rhizoxinica</name>
    <dbReference type="NCBI Taxonomy" id="412963"/>
    <lineage>
        <taxon>Bacteria</taxon>
        <taxon>Pseudomonadati</taxon>
        <taxon>Pseudomonadota</taxon>
        <taxon>Betaproteobacteria</taxon>
        <taxon>Burkholderiales</taxon>
        <taxon>Burkholderiaceae</taxon>
        <taxon>Mycetohabitans</taxon>
    </lineage>
</organism>
<keyword evidence="1" id="KW-0175">Coiled coil</keyword>
<evidence type="ECO:0000313" key="5">
    <source>
        <dbReference type="Proteomes" id="UP001493153"/>
    </source>
</evidence>
<evidence type="ECO:0000256" key="2">
    <source>
        <dbReference type="SAM" id="MobiDB-lite"/>
    </source>
</evidence>
<feature type="coiled-coil region" evidence="1">
    <location>
        <begin position="60"/>
        <end position="87"/>
    </location>
</feature>
<name>A0ABZ2Q0H1_9BURK</name>
<geneLocation type="plasmid" evidence="4 5">
    <name>unnamed</name>
</geneLocation>
<protein>
    <recommendedName>
        <fullName evidence="6">Type-F conjugative transfer system protein (TrbI_Ftype)</fullName>
    </recommendedName>
</protein>
<keyword evidence="5" id="KW-1185">Reference proteome</keyword>
<proteinExistence type="predicted"/>
<evidence type="ECO:0008006" key="6">
    <source>
        <dbReference type="Google" id="ProtNLM"/>
    </source>
</evidence>
<keyword evidence="4" id="KW-0614">Plasmid</keyword>
<keyword evidence="3" id="KW-0812">Transmembrane</keyword>
<evidence type="ECO:0000256" key="3">
    <source>
        <dbReference type="SAM" id="Phobius"/>
    </source>
</evidence>
<feature type="region of interest" description="Disordered" evidence="2">
    <location>
        <begin position="1"/>
        <end position="22"/>
    </location>
</feature>
<sequence length="142" mass="15537">MSEPNNSVPASREAAPTSTPASNDRMRIAMQALLSAFIALLALSPVAYVLHRNMPPRLATVDLQMLIEEEQKRMLNLESQGSDVTDEQWAIAEKLTVDFAKKLSGTVNELGKECNCVIVNKAALLGGTAIDYTDHVRARITR</sequence>
<accession>A0ABZ2Q0H1</accession>
<keyword evidence="3" id="KW-1133">Transmembrane helix</keyword>
<dbReference type="RefSeq" id="WP_338911978.1">
    <property type="nucleotide sequence ID" value="NZ_CP062177.1"/>
</dbReference>
<evidence type="ECO:0000313" key="4">
    <source>
        <dbReference type="EMBL" id="WXK40668.1"/>
    </source>
</evidence>
<keyword evidence="3" id="KW-0472">Membrane</keyword>
<feature type="transmembrane region" description="Helical" evidence="3">
    <location>
        <begin position="28"/>
        <end position="50"/>
    </location>
</feature>
<dbReference type="Proteomes" id="UP001493153">
    <property type="component" value="Plasmid unnamed"/>
</dbReference>
<dbReference type="EMBL" id="CP062177">
    <property type="protein sequence ID" value="WXK40668.1"/>
    <property type="molecule type" value="Genomic_DNA"/>
</dbReference>
<evidence type="ECO:0000256" key="1">
    <source>
        <dbReference type="SAM" id="Coils"/>
    </source>
</evidence>
<gene>
    <name evidence="4" type="ORF">IHE29_15975</name>
</gene>
<reference evidence="4 5" key="1">
    <citation type="submission" date="2020-09" db="EMBL/GenBank/DDBJ databases">
        <title>Genome sequences of Mycetohabitans spp.</title>
        <authorList>
            <person name="Carter M.E."/>
            <person name="Carpenter S.C.D."/>
            <person name="Bogdanove A.J."/>
        </authorList>
    </citation>
    <scope>NUCLEOTIDE SEQUENCE [LARGE SCALE GENOMIC DNA]</scope>
    <source>
        <strain evidence="4 5">B12</strain>
        <plasmid evidence="4 5">unnamed</plasmid>
    </source>
</reference>